<dbReference type="KEGG" id="hba:Hbal_2509"/>
<dbReference type="EMBL" id="CP001678">
    <property type="protein sequence ID" value="ACT60184.1"/>
    <property type="molecule type" value="Genomic_DNA"/>
</dbReference>
<keyword evidence="4" id="KW-1185">Reference proteome</keyword>
<accession>C6XP04</accession>
<keyword evidence="2" id="KW-0732">Signal</keyword>
<dbReference type="SUPFAM" id="SSF56266">
    <property type="entry name" value="DmpA/ArgJ-like"/>
    <property type="match status" value="1"/>
</dbReference>
<proteinExistence type="inferred from homology"/>
<evidence type="ECO:0000256" key="1">
    <source>
        <dbReference type="ARBA" id="ARBA00007068"/>
    </source>
</evidence>
<evidence type="ECO:0000313" key="3">
    <source>
        <dbReference type="EMBL" id="ACT60184.1"/>
    </source>
</evidence>
<dbReference type="eggNOG" id="COG3191">
    <property type="taxonomic scope" value="Bacteria"/>
</dbReference>
<dbReference type="HOGENOM" id="CLU_044458_1_0_5"/>
<dbReference type="InterPro" id="IPR005321">
    <property type="entry name" value="Peptidase_S58_DmpA"/>
</dbReference>
<organism evidence="3 4">
    <name type="scientific">Hirschia baltica (strain ATCC 49814 / DSM 5838 / IFAM 1418)</name>
    <dbReference type="NCBI Taxonomy" id="582402"/>
    <lineage>
        <taxon>Bacteria</taxon>
        <taxon>Pseudomonadati</taxon>
        <taxon>Pseudomonadota</taxon>
        <taxon>Alphaproteobacteria</taxon>
        <taxon>Hyphomonadales</taxon>
        <taxon>Hyphomonadaceae</taxon>
        <taxon>Hirschia</taxon>
    </lineage>
</organism>
<dbReference type="AlphaFoldDB" id="C6XP04"/>
<reference evidence="4" key="1">
    <citation type="journal article" date="2011" name="J. Bacteriol.">
        <title>Genome sequences of eight morphologically diverse alphaproteobacteria.</title>
        <authorList>
            <consortium name="US DOE Joint Genome Institute"/>
            <person name="Brown P.J."/>
            <person name="Kysela D.T."/>
            <person name="Buechlein A."/>
            <person name="Hemmerich C."/>
            <person name="Brun Y.V."/>
        </authorList>
    </citation>
    <scope>NUCLEOTIDE SEQUENCE [LARGE SCALE GENOMIC DNA]</scope>
    <source>
        <strain evidence="4">ATCC 49814 / DSM 5838 / IFAM 1418</strain>
    </source>
</reference>
<feature type="chain" id="PRO_5002974174" evidence="2">
    <location>
        <begin position="32"/>
        <end position="479"/>
    </location>
</feature>
<gene>
    <name evidence="3" type="ordered locus">Hbal_2509</name>
</gene>
<feature type="signal peptide" evidence="2">
    <location>
        <begin position="1"/>
        <end position="31"/>
    </location>
</feature>
<dbReference type="PANTHER" id="PTHR36512:SF3">
    <property type="entry name" value="BLR5678 PROTEIN"/>
    <property type="match status" value="1"/>
</dbReference>
<dbReference type="GO" id="GO:0004177">
    <property type="term" value="F:aminopeptidase activity"/>
    <property type="evidence" value="ECO:0007669"/>
    <property type="project" value="TreeGrafter"/>
</dbReference>
<dbReference type="STRING" id="582402.Hbal_2509"/>
<dbReference type="Pfam" id="PF03576">
    <property type="entry name" value="Peptidase_S58"/>
    <property type="match status" value="1"/>
</dbReference>
<dbReference type="PANTHER" id="PTHR36512">
    <property type="entry name" value="D-AMINOPEPTIDASE"/>
    <property type="match status" value="1"/>
</dbReference>
<dbReference type="RefSeq" id="WP_015828334.1">
    <property type="nucleotide sequence ID" value="NC_012982.1"/>
</dbReference>
<dbReference type="Gene3D" id="3.60.70.12">
    <property type="entry name" value="L-amino peptidase D-ALA esterase/amidase"/>
    <property type="match status" value="1"/>
</dbReference>
<dbReference type="OrthoDB" id="9808347at2"/>
<evidence type="ECO:0000313" key="4">
    <source>
        <dbReference type="Proteomes" id="UP000002745"/>
    </source>
</evidence>
<name>C6XP04_HIRBI</name>
<sequence>MSNLKKASYFSACLSSLGLCMACGVGQIASAEPTQQTNQSRSQAELPTLINDGFEDASRLEFDWPMLNIGTGQYEDGPTGLTVLKFGKKVHAAVDARGGGPGTINSEFLNIGYLHPELDAIVLAGGSWYGLEAATGVMTALLDDGETSGHWENIGFATGSIIYDLGGRRLNEIYPDKRLAQEAYRAAESGIFPRGAYGAGRSAVNGGIFGCNAKSGQGAAFRQIGDVKIAVFTVVNALGVVTDRDGNVANCFKGQDWPKDLKATDLMRGAPDSLRPDWKATESEPVEKKNTTVSVVVTNVSLSHAELKRLAAQVHTSMGRAIQPFATEFDGDVLYAVSTAEIDESIGASIPSMELGIVASELMWDAILSTTPHDQPTHVAPNENVKLSKKALSKFVGTYNFSNIADLTIELDGDTLIASATGERDVFAVKKDHPLQLLPVSKTQFTIPAGRYPFSIEFNDDQIILNSGRWEQVGSRISK</sequence>
<dbReference type="InterPro" id="IPR016117">
    <property type="entry name" value="ArgJ-like_dom_sf"/>
</dbReference>
<protein>
    <submittedName>
        <fullName evidence="3">Peptidase S58 DmpA</fullName>
    </submittedName>
</protein>
<dbReference type="Proteomes" id="UP000002745">
    <property type="component" value="Chromosome"/>
</dbReference>
<evidence type="ECO:0000256" key="2">
    <source>
        <dbReference type="SAM" id="SignalP"/>
    </source>
</evidence>
<comment type="similarity">
    <text evidence="1">Belongs to the peptidase S58 family.</text>
</comment>